<feature type="transmembrane region" description="Helical" evidence="7">
    <location>
        <begin position="147"/>
        <end position="170"/>
    </location>
</feature>
<gene>
    <name evidence="10" type="ORF">AS592_05270</name>
</gene>
<dbReference type="SUPFAM" id="SSF51735">
    <property type="entry name" value="NAD(P)-binding Rossmann-fold domains"/>
    <property type="match status" value="1"/>
</dbReference>
<dbReference type="STRING" id="1630136.AS592_05270"/>
<feature type="transmembrane region" description="Helical" evidence="7">
    <location>
        <begin position="294"/>
        <end position="314"/>
    </location>
</feature>
<dbReference type="InterPro" id="IPR038770">
    <property type="entry name" value="Na+/solute_symporter_sf"/>
</dbReference>
<feature type="transmembrane region" description="Helical" evidence="7">
    <location>
        <begin position="176"/>
        <end position="197"/>
    </location>
</feature>
<feature type="transmembrane region" description="Helical" evidence="7">
    <location>
        <begin position="356"/>
        <end position="373"/>
    </location>
</feature>
<keyword evidence="6 7" id="KW-0472">Membrane</keyword>
<dbReference type="GO" id="GO:0006813">
    <property type="term" value="P:potassium ion transport"/>
    <property type="evidence" value="ECO:0007669"/>
    <property type="project" value="InterPro"/>
</dbReference>
<keyword evidence="3" id="KW-0813">Transport</keyword>
<comment type="similarity">
    <text evidence="2">Belongs to the monovalent cation:proton antiporter 2 (CPA2) transporter (TC 2.A.37) family.</text>
</comment>
<feature type="transmembrane region" description="Helical" evidence="7">
    <location>
        <begin position="85"/>
        <end position="108"/>
    </location>
</feature>
<feature type="transmembrane region" description="Helical" evidence="7">
    <location>
        <begin position="53"/>
        <end position="73"/>
    </location>
</feature>
<dbReference type="Gene3D" id="1.20.1530.20">
    <property type="match status" value="1"/>
</dbReference>
<dbReference type="InterPro" id="IPR036291">
    <property type="entry name" value="NAD(P)-bd_dom_sf"/>
</dbReference>
<dbReference type="GO" id="GO:1902600">
    <property type="term" value="P:proton transmembrane transport"/>
    <property type="evidence" value="ECO:0007669"/>
    <property type="project" value="InterPro"/>
</dbReference>
<keyword evidence="11" id="KW-1185">Reference proteome</keyword>
<evidence type="ECO:0000259" key="8">
    <source>
        <dbReference type="Pfam" id="PF00999"/>
    </source>
</evidence>
<evidence type="ECO:0000256" key="5">
    <source>
        <dbReference type="ARBA" id="ARBA00022989"/>
    </source>
</evidence>
<evidence type="ECO:0000256" key="4">
    <source>
        <dbReference type="ARBA" id="ARBA00022692"/>
    </source>
</evidence>
<feature type="transmembrane region" description="Helical" evidence="7">
    <location>
        <begin position="326"/>
        <end position="344"/>
    </location>
</feature>
<name>A0A151CES8_9BACT</name>
<reference evidence="10 11" key="1">
    <citation type="submission" date="2015-11" db="EMBL/GenBank/DDBJ databases">
        <title>Draft genome of Sulfurovum riftiae 1812E, a member of the Epsilonproteobacteria isolated from the tube of the deep-sea hydrothermal vent tubewom Riftia pachyptila.</title>
        <authorList>
            <person name="Vetriani C."/>
            <person name="Giovannelli D."/>
        </authorList>
    </citation>
    <scope>NUCLEOTIDE SEQUENCE [LARGE SCALE GENOMIC DNA]</scope>
    <source>
        <strain evidence="10 11">1812E</strain>
    </source>
</reference>
<keyword evidence="4 7" id="KW-0812">Transmembrane</keyword>
<dbReference type="AlphaFoldDB" id="A0A151CES8"/>
<evidence type="ECO:0000313" key="10">
    <source>
        <dbReference type="EMBL" id="KYJ85997.1"/>
    </source>
</evidence>
<dbReference type="InterPro" id="IPR006153">
    <property type="entry name" value="Cation/H_exchanger_TM"/>
</dbReference>
<sequence>MENVLIVLIVTIAIATVLNVVLKKFDIPTVIGYVISGFVISSLYHFAEDSREALSHLAEFGIVFLMFTIGLEFSVNHLKHMKREVFLFGGMQVMLSGLLFSLIGYFGFGLESKTAIVIGFALSLSSTAIVLKILNENNEIHAGYGRTTVGILIFQDLAVIPILLMVSIFTSQSDSIGTLLLNTLGSAILVFIILFVVGKYFLERFFDLIMDTGSEEIFLVAVLLGVLSASVLAEVFGFSYSLGAFIAGMMLSETKYRYRIEADLVPFRDILLGVFFVSIGMLIDWHSIITYGHIILGLLVGIMLLKGLLIYLLLNVFIQKRTALKTALALFEVGEFSLAIFALANAKGLIEPGLNQILIITVVLSMILTPFVLKNIKTIADKLTIEPDTLRERAMVGGTYTDHIIVCGYGPLGQKLVKTFKERNLLYVILEHDVKVVDSVIANGEEAIFFANAAQKMVLEHFNVAQCAAIVVTIDNEIQKQLICENIASFGPHINSVVKVMNNAEEESISALGIKHVVNARNIVADIMAEEVLACHIG</sequence>
<dbReference type="InterPro" id="IPR003148">
    <property type="entry name" value="RCK_N"/>
</dbReference>
<evidence type="ECO:0000256" key="3">
    <source>
        <dbReference type="ARBA" id="ARBA00022448"/>
    </source>
</evidence>
<feature type="transmembrane region" description="Helical" evidence="7">
    <location>
        <begin position="6"/>
        <end position="22"/>
    </location>
</feature>
<evidence type="ECO:0000256" key="6">
    <source>
        <dbReference type="ARBA" id="ARBA00023136"/>
    </source>
</evidence>
<evidence type="ECO:0000256" key="1">
    <source>
        <dbReference type="ARBA" id="ARBA00004141"/>
    </source>
</evidence>
<dbReference type="EMBL" id="LNKT01000056">
    <property type="protein sequence ID" value="KYJ85997.1"/>
    <property type="molecule type" value="Genomic_DNA"/>
</dbReference>
<dbReference type="Pfam" id="PF00999">
    <property type="entry name" value="Na_H_Exchanger"/>
    <property type="match status" value="1"/>
</dbReference>
<evidence type="ECO:0000313" key="11">
    <source>
        <dbReference type="Proteomes" id="UP000075359"/>
    </source>
</evidence>
<accession>A0A151CES8</accession>
<evidence type="ECO:0000256" key="2">
    <source>
        <dbReference type="ARBA" id="ARBA00005551"/>
    </source>
</evidence>
<dbReference type="PANTHER" id="PTHR42751">
    <property type="entry name" value="SODIUM/HYDROGEN EXCHANGER FAMILY/TRKA DOMAIN PROTEIN"/>
    <property type="match status" value="1"/>
</dbReference>
<evidence type="ECO:0000256" key="7">
    <source>
        <dbReference type="SAM" id="Phobius"/>
    </source>
</evidence>
<dbReference type="GO" id="GO:0015297">
    <property type="term" value="F:antiporter activity"/>
    <property type="evidence" value="ECO:0007669"/>
    <property type="project" value="InterPro"/>
</dbReference>
<protein>
    <submittedName>
        <fullName evidence="10">Potassium transporter</fullName>
    </submittedName>
</protein>
<dbReference type="OrthoDB" id="9781411at2"/>
<proteinExistence type="inferred from homology"/>
<comment type="caution">
    <text evidence="10">The sequence shown here is derived from an EMBL/GenBank/DDBJ whole genome shotgun (WGS) entry which is preliminary data.</text>
</comment>
<comment type="subcellular location">
    <subcellularLocation>
        <location evidence="1">Membrane</location>
        <topology evidence="1">Multi-pass membrane protein</topology>
    </subcellularLocation>
</comment>
<dbReference type="Proteomes" id="UP000075359">
    <property type="component" value="Unassembled WGS sequence"/>
</dbReference>
<feature type="transmembrane region" description="Helical" evidence="7">
    <location>
        <begin position="29"/>
        <end position="47"/>
    </location>
</feature>
<feature type="domain" description="RCK N-terminal" evidence="9">
    <location>
        <begin position="404"/>
        <end position="519"/>
    </location>
</feature>
<evidence type="ECO:0000259" key="9">
    <source>
        <dbReference type="Pfam" id="PF02254"/>
    </source>
</evidence>
<dbReference type="Gene3D" id="3.40.50.720">
    <property type="entry name" value="NAD(P)-binding Rossmann-like Domain"/>
    <property type="match status" value="1"/>
</dbReference>
<feature type="transmembrane region" description="Helical" evidence="7">
    <location>
        <begin position="217"/>
        <end position="233"/>
    </location>
</feature>
<dbReference type="GO" id="GO:0016020">
    <property type="term" value="C:membrane"/>
    <property type="evidence" value="ECO:0007669"/>
    <property type="project" value="UniProtKB-SubCell"/>
</dbReference>
<feature type="domain" description="Cation/H+ exchanger transmembrane" evidence="8">
    <location>
        <begin position="12"/>
        <end position="374"/>
    </location>
</feature>
<dbReference type="Pfam" id="PF02254">
    <property type="entry name" value="TrkA_N"/>
    <property type="match status" value="1"/>
</dbReference>
<organism evidence="10 11">
    <name type="scientific">Sulfurovum riftiae</name>
    <dbReference type="NCBI Taxonomy" id="1630136"/>
    <lineage>
        <taxon>Bacteria</taxon>
        <taxon>Pseudomonadati</taxon>
        <taxon>Campylobacterota</taxon>
        <taxon>Epsilonproteobacteria</taxon>
        <taxon>Campylobacterales</taxon>
        <taxon>Sulfurovaceae</taxon>
        <taxon>Sulfurovum</taxon>
    </lineage>
</organism>
<feature type="transmembrane region" description="Helical" evidence="7">
    <location>
        <begin position="270"/>
        <end position="288"/>
    </location>
</feature>
<keyword evidence="5 7" id="KW-1133">Transmembrane helix</keyword>
<dbReference type="PANTHER" id="PTHR42751:SF3">
    <property type="entry name" value="SODIUM_GLUTAMATE SYMPORTER"/>
    <property type="match status" value="1"/>
</dbReference>
<dbReference type="RefSeq" id="WP_067332022.1">
    <property type="nucleotide sequence ID" value="NZ_LNKT01000056.1"/>
</dbReference>